<dbReference type="EMBL" id="AXCZ01000059">
    <property type="protein sequence ID" value="KGM13196.1"/>
    <property type="molecule type" value="Genomic_DNA"/>
</dbReference>
<evidence type="ECO:0000259" key="1">
    <source>
        <dbReference type="Pfam" id="PF13354"/>
    </source>
</evidence>
<dbReference type="PANTHER" id="PTHR35333">
    <property type="entry name" value="BETA-LACTAMASE"/>
    <property type="match status" value="1"/>
</dbReference>
<feature type="domain" description="ORF 12 gene product N-terminal" evidence="2">
    <location>
        <begin position="37"/>
        <end position="130"/>
    </location>
</feature>
<dbReference type="Gene3D" id="3.40.710.10">
    <property type="entry name" value="DD-peptidase/beta-lactamase superfamily"/>
    <property type="match status" value="1"/>
</dbReference>
<dbReference type="InterPro" id="IPR040846">
    <property type="entry name" value="ORF_12_N"/>
</dbReference>
<organism evidence="3 4">
    <name type="scientific">Cellulomonas bogoriensis 69B4 = DSM 16987</name>
    <dbReference type="NCBI Taxonomy" id="1386082"/>
    <lineage>
        <taxon>Bacteria</taxon>
        <taxon>Bacillati</taxon>
        <taxon>Actinomycetota</taxon>
        <taxon>Actinomycetes</taxon>
        <taxon>Micrococcales</taxon>
        <taxon>Cellulomonadaceae</taxon>
        <taxon>Cellulomonas</taxon>
    </lineage>
</organism>
<feature type="domain" description="Beta-lactamase class A catalytic" evidence="1">
    <location>
        <begin position="182"/>
        <end position="287"/>
    </location>
</feature>
<dbReference type="Proteomes" id="UP000054314">
    <property type="component" value="Unassembled WGS sequence"/>
</dbReference>
<accession>A0A0A0BZ64</accession>
<comment type="caution">
    <text evidence="3">The sequence shown here is derived from an EMBL/GenBank/DDBJ whole genome shotgun (WGS) entry which is preliminary data.</text>
</comment>
<evidence type="ECO:0000313" key="3">
    <source>
        <dbReference type="EMBL" id="KGM13196.1"/>
    </source>
</evidence>
<evidence type="ECO:0000313" key="4">
    <source>
        <dbReference type="Proteomes" id="UP000054314"/>
    </source>
</evidence>
<dbReference type="RefSeq" id="WP_052105211.1">
    <property type="nucleotide sequence ID" value="NZ_AXCZ01000059.1"/>
</dbReference>
<evidence type="ECO:0000259" key="2">
    <source>
        <dbReference type="Pfam" id="PF18042"/>
    </source>
</evidence>
<reference evidence="3 4" key="1">
    <citation type="submission" date="2013-08" db="EMBL/GenBank/DDBJ databases">
        <title>Genome sequencing of Cellulomonas bogoriensis 69B4.</title>
        <authorList>
            <person name="Chen F."/>
            <person name="Li Y."/>
            <person name="Wang G."/>
        </authorList>
    </citation>
    <scope>NUCLEOTIDE SEQUENCE [LARGE SCALE GENOMIC DNA]</scope>
    <source>
        <strain evidence="3 4">69B4</strain>
    </source>
</reference>
<dbReference type="Gene3D" id="1.10.8.620">
    <property type="entry name" value="ORF12 helical bundle domain-like"/>
    <property type="match status" value="1"/>
</dbReference>
<dbReference type="Gene3D" id="3.10.450.280">
    <property type="match status" value="1"/>
</dbReference>
<dbReference type="GO" id="GO:0030655">
    <property type="term" value="P:beta-lactam antibiotic catabolic process"/>
    <property type="evidence" value="ECO:0007669"/>
    <property type="project" value="InterPro"/>
</dbReference>
<dbReference type="PANTHER" id="PTHR35333:SF5">
    <property type="entry name" value="CONSERVED LIPOPROTEIN LPQF-RELATED"/>
    <property type="match status" value="1"/>
</dbReference>
<dbReference type="Pfam" id="PF13354">
    <property type="entry name" value="Beta-lactamase2"/>
    <property type="match status" value="1"/>
</dbReference>
<dbReference type="Pfam" id="PF18042">
    <property type="entry name" value="ORF_12_N"/>
    <property type="match status" value="1"/>
</dbReference>
<dbReference type="InterPro" id="IPR045155">
    <property type="entry name" value="Beta-lactam_cat"/>
</dbReference>
<sequence length="453" mass="47456">MALLLGATMVVAGCTAADAPPAPEQTGGPVVAEGVELPDHPAGRAAEWVLDLLNGAGPPALTEDDLERFDDAFVEQISRADLEEVFVELHGDGPWTVTDVGGVEPAVVALLDSPTAEYEMTVVVDDDGRISTLWFGEPTPRREEATSWEGLHEEVAVLDGETSLYVARVEDGACVPVRDTPVGTSPGDPLPIGSMIKLYVLGAVVGAVQDGELGWDDELTVTDALRSLPSGQLQDAPAGTTVTVREAALEMIRISDNTATDLLVDAVGRERVEQALADMGMADPSVNVPVATTRELFHLGWGGEPGLHTGWREGGETERREILDTLPEGPPAIDPATIMNDPVWSLGIDWFATAEDLCAAHVALQDLADTPAGEPVREVLAAEPGVDVDAELWPYVGFKGGSAPGTMGGAWYAEDADGQGWVVVFQSASLAAARAVPGPTMVGVAQDALRLAP</sequence>
<protein>
    <submittedName>
        <fullName evidence="3">Uncharacterized protein</fullName>
    </submittedName>
</protein>
<keyword evidence="4" id="KW-1185">Reference proteome</keyword>
<proteinExistence type="predicted"/>
<dbReference type="InterPro" id="IPR012338">
    <property type="entry name" value="Beta-lactam/transpept-like"/>
</dbReference>
<gene>
    <name evidence="3" type="ORF">N869_15710</name>
</gene>
<dbReference type="AlphaFoldDB" id="A0A0A0BZ64"/>
<dbReference type="InterPro" id="IPR000871">
    <property type="entry name" value="Beta-lactam_class-A"/>
</dbReference>
<name>A0A0A0BZ64_9CELL</name>
<dbReference type="GO" id="GO:0008800">
    <property type="term" value="F:beta-lactamase activity"/>
    <property type="evidence" value="ECO:0007669"/>
    <property type="project" value="InterPro"/>
</dbReference>
<dbReference type="SUPFAM" id="SSF56601">
    <property type="entry name" value="beta-lactamase/transpeptidase-like"/>
    <property type="match status" value="1"/>
</dbReference>
<dbReference type="GO" id="GO:0046677">
    <property type="term" value="P:response to antibiotic"/>
    <property type="evidence" value="ECO:0007669"/>
    <property type="project" value="InterPro"/>
</dbReference>